<sequence>MRDENNRNTLADLTYLEFEAKRKLEDTDLIPQDDLRDVNTYTEQSLSSEEADHIAYNQDTAAPADARPEDRSQLGQSGEEVGIHQIADDATDREWRAIEGAPLSRPGDEIINEYAGEPDQRVATDAAITGSGTAFLNQDIFTNYSPAEGDYKPLEDVPDADAISANSPVDPAAPPTDQMHGTDLLNGSHGDEEEY</sequence>
<evidence type="ECO:0000313" key="3">
    <source>
        <dbReference type="Proteomes" id="UP000036932"/>
    </source>
</evidence>
<gene>
    <name evidence="2" type="ORF">AM231_02365</name>
</gene>
<dbReference type="RefSeq" id="WP_054401199.1">
    <property type="nucleotide sequence ID" value="NZ_LIUT01000001.1"/>
</dbReference>
<protein>
    <submittedName>
        <fullName evidence="2">Uncharacterized protein</fullName>
    </submittedName>
</protein>
<dbReference type="PATRIC" id="fig|1705565.3.peg.2339"/>
<comment type="caution">
    <text evidence="2">The sequence shown here is derived from an EMBL/GenBank/DDBJ whole genome shotgun (WGS) entry which is preliminary data.</text>
</comment>
<evidence type="ECO:0000313" key="2">
    <source>
        <dbReference type="EMBL" id="KOR88098.1"/>
    </source>
</evidence>
<evidence type="ECO:0000256" key="1">
    <source>
        <dbReference type="SAM" id="MobiDB-lite"/>
    </source>
</evidence>
<accession>A0A0M1P0R1</accession>
<feature type="region of interest" description="Disordered" evidence="1">
    <location>
        <begin position="147"/>
        <end position="195"/>
    </location>
</feature>
<dbReference type="Proteomes" id="UP000036932">
    <property type="component" value="Unassembled WGS sequence"/>
</dbReference>
<dbReference type="EMBL" id="LIUT01000001">
    <property type="protein sequence ID" value="KOR88098.1"/>
    <property type="molecule type" value="Genomic_DNA"/>
</dbReference>
<name>A0A0M1P0R1_9BACL</name>
<dbReference type="OrthoDB" id="2615543at2"/>
<reference evidence="3" key="1">
    <citation type="submission" date="2015-08" db="EMBL/GenBank/DDBJ databases">
        <title>Genome sequencing project for genomic taxonomy and phylogenomics of Bacillus-like bacteria.</title>
        <authorList>
            <person name="Liu B."/>
            <person name="Wang J."/>
            <person name="Zhu Y."/>
            <person name="Liu G."/>
            <person name="Chen Q."/>
            <person name="Chen Z."/>
            <person name="Lan J."/>
            <person name="Che J."/>
            <person name="Ge C."/>
            <person name="Shi H."/>
            <person name="Pan Z."/>
            <person name="Liu X."/>
        </authorList>
    </citation>
    <scope>NUCLEOTIDE SEQUENCE [LARGE SCALE GENOMIC DNA]</scope>
    <source>
        <strain evidence="3">FJAT-22460</strain>
    </source>
</reference>
<proteinExistence type="predicted"/>
<keyword evidence="3" id="KW-1185">Reference proteome</keyword>
<organism evidence="2 3">
    <name type="scientific">Paenibacillus solani</name>
    <dbReference type="NCBI Taxonomy" id="1705565"/>
    <lineage>
        <taxon>Bacteria</taxon>
        <taxon>Bacillati</taxon>
        <taxon>Bacillota</taxon>
        <taxon>Bacilli</taxon>
        <taxon>Bacillales</taxon>
        <taxon>Paenibacillaceae</taxon>
        <taxon>Paenibacillus</taxon>
    </lineage>
</organism>
<feature type="region of interest" description="Disordered" evidence="1">
    <location>
        <begin position="41"/>
        <end position="92"/>
    </location>
</feature>
<dbReference type="AlphaFoldDB" id="A0A0M1P0R1"/>